<protein>
    <submittedName>
        <fullName evidence="10">Asparaginase</fullName>
    </submittedName>
</protein>
<dbReference type="EMBL" id="CP036295">
    <property type="protein sequence ID" value="QCC86824.1"/>
    <property type="molecule type" value="Genomic_DNA"/>
</dbReference>
<organism evidence="10 11">
    <name type="scientific">Desulfovibrio desulfuricans</name>
    <dbReference type="NCBI Taxonomy" id="876"/>
    <lineage>
        <taxon>Bacteria</taxon>
        <taxon>Pseudomonadati</taxon>
        <taxon>Thermodesulfobacteriota</taxon>
        <taxon>Desulfovibrionia</taxon>
        <taxon>Desulfovibrionales</taxon>
        <taxon>Desulfovibrionaceae</taxon>
        <taxon>Desulfovibrio</taxon>
    </lineage>
</organism>
<dbReference type="OrthoDB" id="9788068at2"/>
<dbReference type="Gene3D" id="3.40.50.40">
    <property type="match status" value="1"/>
</dbReference>
<dbReference type="Pfam" id="PF17763">
    <property type="entry name" value="Asparaginase_C"/>
    <property type="match status" value="1"/>
</dbReference>
<dbReference type="SFLD" id="SFLDS00057">
    <property type="entry name" value="Glutaminase/Asparaginase"/>
    <property type="match status" value="1"/>
</dbReference>
<dbReference type="Gene3D" id="3.40.50.1170">
    <property type="entry name" value="L-asparaginase, N-terminal domain"/>
    <property type="match status" value="1"/>
</dbReference>
<dbReference type="SMART" id="SM00870">
    <property type="entry name" value="Asparaginase"/>
    <property type="match status" value="1"/>
</dbReference>
<feature type="binding site" evidence="4">
    <location>
        <begin position="171"/>
        <end position="172"/>
    </location>
    <ligand>
        <name>substrate</name>
    </ligand>
</feature>
<dbReference type="Proteomes" id="UP000297065">
    <property type="component" value="Chromosome"/>
</dbReference>
<evidence type="ECO:0000256" key="5">
    <source>
        <dbReference type="PROSITE-ProRule" id="PRU10099"/>
    </source>
</evidence>
<feature type="domain" description="Asparaginase/glutaminase C-terminal" evidence="9">
    <location>
        <begin position="296"/>
        <end position="400"/>
    </location>
</feature>
<dbReference type="InterPro" id="IPR027474">
    <property type="entry name" value="L-asparaginase_N"/>
</dbReference>
<dbReference type="CDD" id="cd08964">
    <property type="entry name" value="L-asparaginase_II"/>
    <property type="match status" value="1"/>
</dbReference>
<gene>
    <name evidence="10" type="ORF">DDIC_13240</name>
</gene>
<dbReference type="GO" id="GO:0004067">
    <property type="term" value="F:asparaginase activity"/>
    <property type="evidence" value="ECO:0007669"/>
    <property type="project" value="UniProtKB-UniRule"/>
</dbReference>
<accession>A0A4P7UPF7</accession>
<sequence>MAGSAPPLMSHDKCPNDTRSIFFLSIAARYTNVLPNPSRARGCATATLHFFAALRYVAHIAACCALFSGTAMTTSPSHTLPKVALIATGGTIAGVAPTPLEQISYQAGVLTVDRMLETLPGIEGVARIASVQCGNLPSENITPEHWALLGRQCAQVLQDPEICGVVLTHGTDTLEESAFYLHLTLASQKPVVLTGSMRPSTSLSADGPINIRDAVAVAACPQAQGRGALLVMNSRVLSARTAVKVATLDVEAFRALESGCLGRVINGEPQFYYGGEETPALAGTFAGLAGVSDLPRVDVVYGCAGMPVDLVCYSMQRSAGIVLAGMGNGSMPDAVRHELRQAIAGGIPVIRCSRTGSGPVTPLDEYEGFVPGGMLSPAKARVLLMLALEQQKDSESAQRMLAVREVFALGGKL</sequence>
<feature type="active site" evidence="6">
    <location>
        <position position="171"/>
    </location>
</feature>
<dbReference type="Pfam" id="PF00710">
    <property type="entry name" value="Asparaginase"/>
    <property type="match status" value="1"/>
</dbReference>
<dbReference type="InterPro" id="IPR027475">
    <property type="entry name" value="Asparaginase/glutaminase_AS2"/>
</dbReference>
<dbReference type="AlphaFoldDB" id="A0A4P7UPF7"/>
<dbReference type="PIRSF" id="PIRSF500176">
    <property type="entry name" value="L_ASNase"/>
    <property type="match status" value="1"/>
</dbReference>
<comment type="similarity">
    <text evidence="1 7">Belongs to the asparaginase 1 family.</text>
</comment>
<reference evidence="10 11" key="1">
    <citation type="submission" date="2019-02" db="EMBL/GenBank/DDBJ databases">
        <title>Complete Genome Sequence of Desulfovibrio desulfuricans IC1, a Sulfonate Utilizing Anaerobe.</title>
        <authorList>
            <person name="Day L.A."/>
            <person name="De Leon K.B."/>
            <person name="Wall J.D."/>
        </authorList>
    </citation>
    <scope>NUCLEOTIDE SEQUENCE [LARGE SCALE GENOMIC DNA]</scope>
    <source>
        <strain evidence="10 11">IC1</strain>
    </source>
</reference>
<feature type="active site" description="O-isoaspartyl threonine intermediate" evidence="3">
    <location>
        <position position="91"/>
    </location>
</feature>
<feature type="binding site" evidence="4">
    <location>
        <position position="138"/>
    </location>
    <ligand>
        <name>substrate</name>
    </ligand>
</feature>
<keyword evidence="2" id="KW-0378">Hydrolase</keyword>
<dbReference type="InterPro" id="IPR004550">
    <property type="entry name" value="AsnASE_II"/>
</dbReference>
<evidence type="ECO:0000256" key="6">
    <source>
        <dbReference type="PROSITE-ProRule" id="PRU10100"/>
    </source>
</evidence>
<dbReference type="InterPro" id="IPR027473">
    <property type="entry name" value="L-asparaginase_C"/>
</dbReference>
<dbReference type="InterPro" id="IPR040919">
    <property type="entry name" value="Asparaginase_C"/>
</dbReference>
<evidence type="ECO:0000313" key="11">
    <source>
        <dbReference type="Proteomes" id="UP000297065"/>
    </source>
</evidence>
<dbReference type="PANTHER" id="PTHR11707">
    <property type="entry name" value="L-ASPARAGINASE"/>
    <property type="match status" value="1"/>
</dbReference>
<evidence type="ECO:0000256" key="2">
    <source>
        <dbReference type="ARBA" id="ARBA00022801"/>
    </source>
</evidence>
<evidence type="ECO:0000259" key="8">
    <source>
        <dbReference type="Pfam" id="PF00710"/>
    </source>
</evidence>
<evidence type="ECO:0000256" key="7">
    <source>
        <dbReference type="RuleBase" id="RU004456"/>
    </source>
</evidence>
<dbReference type="FunFam" id="3.40.50.1170:FF:000001">
    <property type="entry name" value="L-asparaginase 2"/>
    <property type="match status" value="1"/>
</dbReference>
<dbReference type="PROSITE" id="PS00144">
    <property type="entry name" value="ASN_GLN_ASE_1"/>
    <property type="match status" value="1"/>
</dbReference>
<dbReference type="PROSITE" id="PS00917">
    <property type="entry name" value="ASN_GLN_ASE_2"/>
    <property type="match status" value="1"/>
</dbReference>
<dbReference type="PROSITE" id="PS51732">
    <property type="entry name" value="ASN_GLN_ASE_3"/>
    <property type="match status" value="1"/>
</dbReference>
<evidence type="ECO:0000259" key="9">
    <source>
        <dbReference type="Pfam" id="PF17763"/>
    </source>
</evidence>
<evidence type="ECO:0000313" key="10">
    <source>
        <dbReference type="EMBL" id="QCC86824.1"/>
    </source>
</evidence>
<evidence type="ECO:0000256" key="3">
    <source>
        <dbReference type="PIRSR" id="PIRSR001220-1"/>
    </source>
</evidence>
<dbReference type="InterPro" id="IPR020827">
    <property type="entry name" value="Asparaginase/glutaminase_AS1"/>
</dbReference>
<feature type="domain" description="L-asparaginase N-terminal" evidence="8">
    <location>
        <begin position="82"/>
        <end position="273"/>
    </location>
</feature>
<evidence type="ECO:0000256" key="1">
    <source>
        <dbReference type="ARBA" id="ARBA00010518"/>
    </source>
</evidence>
<dbReference type="PIRSF" id="PIRSF001220">
    <property type="entry name" value="L-ASNase_gatD"/>
    <property type="match status" value="1"/>
</dbReference>
<dbReference type="InterPro" id="IPR036152">
    <property type="entry name" value="Asp/glu_Ase-like_sf"/>
</dbReference>
<dbReference type="NCBIfam" id="TIGR00520">
    <property type="entry name" value="asnASE_II"/>
    <property type="match status" value="1"/>
</dbReference>
<dbReference type="InterPro" id="IPR006034">
    <property type="entry name" value="Asparaginase/glutaminase-like"/>
</dbReference>
<feature type="active site" evidence="5">
    <location>
        <position position="91"/>
    </location>
</feature>
<name>A0A4P7UPF7_DESDE</name>
<dbReference type="GO" id="GO:0006528">
    <property type="term" value="P:asparagine metabolic process"/>
    <property type="evidence" value="ECO:0007669"/>
    <property type="project" value="InterPro"/>
</dbReference>
<evidence type="ECO:0000256" key="4">
    <source>
        <dbReference type="PIRSR" id="PIRSR001220-2"/>
    </source>
</evidence>
<dbReference type="PRINTS" id="PR00139">
    <property type="entry name" value="ASNGLNASE"/>
</dbReference>
<dbReference type="SUPFAM" id="SSF53774">
    <property type="entry name" value="Glutaminase/Asparaginase"/>
    <property type="match status" value="1"/>
</dbReference>
<proteinExistence type="inferred from homology"/>
<dbReference type="InterPro" id="IPR037152">
    <property type="entry name" value="L-asparaginase_N_sf"/>
</dbReference>
<dbReference type="PANTHER" id="PTHR11707:SF28">
    <property type="entry name" value="60 KDA LYSOPHOSPHOLIPASE"/>
    <property type="match status" value="1"/>
</dbReference>